<dbReference type="AlphaFoldDB" id="A0A1H1R625"/>
<feature type="binding site" evidence="14">
    <location>
        <position position="42"/>
    </location>
    <ligand>
        <name>ATP</name>
        <dbReference type="ChEBI" id="CHEBI:30616"/>
    </ligand>
</feature>
<comment type="caution">
    <text evidence="14">Lacks conserved residue(s) required for the propagation of feature annotation.</text>
</comment>
<keyword evidence="6 14" id="KW-0820">tRNA-binding</keyword>
<organism evidence="17 18">
    <name type="scientific">Halopseudomonas litoralis</name>
    <dbReference type="NCBI Taxonomy" id="797277"/>
    <lineage>
        <taxon>Bacteria</taxon>
        <taxon>Pseudomonadati</taxon>
        <taxon>Pseudomonadota</taxon>
        <taxon>Gammaproteobacteria</taxon>
        <taxon>Pseudomonadales</taxon>
        <taxon>Pseudomonadaceae</taxon>
        <taxon>Halopseudomonas</taxon>
    </lineage>
</organism>
<feature type="binding site" evidence="14">
    <location>
        <begin position="16"/>
        <end position="23"/>
    </location>
    <ligand>
        <name>ATP</name>
        <dbReference type="ChEBI" id="CHEBI:30616"/>
    </ligand>
</feature>
<comment type="similarity">
    <text evidence="2 14">Belongs to the MnmA/TRMU family.</text>
</comment>
<dbReference type="GO" id="GO:0005524">
    <property type="term" value="F:ATP binding"/>
    <property type="evidence" value="ECO:0007669"/>
    <property type="project" value="UniProtKB-KW"/>
</dbReference>
<evidence type="ECO:0000256" key="8">
    <source>
        <dbReference type="ARBA" id="ARBA00022694"/>
    </source>
</evidence>
<dbReference type="EMBL" id="LT629748">
    <property type="protein sequence ID" value="SDS31264.1"/>
    <property type="molecule type" value="Genomic_DNA"/>
</dbReference>
<feature type="domain" description="tRNA-specific 2-thiouridylase MnmA-like C-terminal" evidence="15">
    <location>
        <begin position="289"/>
        <end position="363"/>
    </location>
</feature>
<dbReference type="GO" id="GO:0005737">
    <property type="term" value="C:cytoplasm"/>
    <property type="evidence" value="ECO:0007669"/>
    <property type="project" value="UniProtKB-SubCell"/>
</dbReference>
<dbReference type="InterPro" id="IPR046885">
    <property type="entry name" value="MnmA-like_C"/>
</dbReference>
<keyword evidence="18" id="KW-1185">Reference proteome</keyword>
<feature type="region of interest" description="Interaction with tRNA" evidence="14">
    <location>
        <begin position="315"/>
        <end position="316"/>
    </location>
</feature>
<dbReference type="Gene3D" id="3.40.50.620">
    <property type="entry name" value="HUPs"/>
    <property type="match status" value="1"/>
</dbReference>
<dbReference type="GO" id="GO:0103016">
    <property type="term" value="F:tRNA-uridine 2-sulfurtransferase activity"/>
    <property type="evidence" value="ECO:0007669"/>
    <property type="project" value="UniProtKB-EC"/>
</dbReference>
<feature type="active site" description="Cysteine persulfide intermediate" evidence="14">
    <location>
        <position position="203"/>
    </location>
</feature>
<dbReference type="SUPFAM" id="SSF52402">
    <property type="entry name" value="Adenine nucleotide alpha hydrolases-like"/>
    <property type="match status" value="1"/>
</dbReference>
<keyword evidence="12" id="KW-1015">Disulfide bond</keyword>
<comment type="catalytic activity">
    <reaction evidence="13 14">
        <text>S-sulfanyl-L-cysteinyl-[protein] + uridine(34) in tRNA + AH2 + ATP = 2-thiouridine(34) in tRNA + L-cysteinyl-[protein] + A + AMP + diphosphate + H(+)</text>
        <dbReference type="Rhea" id="RHEA:47032"/>
        <dbReference type="Rhea" id="RHEA-COMP:10131"/>
        <dbReference type="Rhea" id="RHEA-COMP:11726"/>
        <dbReference type="Rhea" id="RHEA-COMP:11727"/>
        <dbReference type="Rhea" id="RHEA-COMP:11728"/>
        <dbReference type="ChEBI" id="CHEBI:13193"/>
        <dbReference type="ChEBI" id="CHEBI:15378"/>
        <dbReference type="ChEBI" id="CHEBI:17499"/>
        <dbReference type="ChEBI" id="CHEBI:29950"/>
        <dbReference type="ChEBI" id="CHEBI:30616"/>
        <dbReference type="ChEBI" id="CHEBI:33019"/>
        <dbReference type="ChEBI" id="CHEBI:61963"/>
        <dbReference type="ChEBI" id="CHEBI:65315"/>
        <dbReference type="ChEBI" id="CHEBI:87170"/>
        <dbReference type="ChEBI" id="CHEBI:456215"/>
        <dbReference type="EC" id="2.8.1.13"/>
    </reaction>
</comment>
<feature type="active site" description="Nucleophile" evidence="14">
    <location>
        <position position="107"/>
    </location>
</feature>
<dbReference type="GO" id="GO:0008168">
    <property type="term" value="F:methyltransferase activity"/>
    <property type="evidence" value="ECO:0007669"/>
    <property type="project" value="UniProtKB-KW"/>
</dbReference>
<keyword evidence="7 14" id="KW-0808">Transferase</keyword>
<dbReference type="FunFam" id="2.40.30.10:FF:000023">
    <property type="entry name" value="tRNA-specific 2-thiouridylase MnmA"/>
    <property type="match status" value="1"/>
</dbReference>
<evidence type="ECO:0000256" key="5">
    <source>
        <dbReference type="ARBA" id="ARBA00022490"/>
    </source>
</evidence>
<evidence type="ECO:0000256" key="2">
    <source>
        <dbReference type="ARBA" id="ARBA00006191"/>
    </source>
</evidence>
<evidence type="ECO:0000256" key="1">
    <source>
        <dbReference type="ARBA" id="ARBA00004496"/>
    </source>
</evidence>
<feature type="region of interest" description="Interaction with tRNA" evidence="14">
    <location>
        <begin position="153"/>
        <end position="155"/>
    </location>
</feature>
<name>A0A1H1R625_9GAMM</name>
<dbReference type="InterPro" id="IPR023382">
    <property type="entry name" value="MnmA-like_central_sf"/>
</dbReference>
<dbReference type="Pfam" id="PF20258">
    <property type="entry name" value="tRNA_Me_trans_C"/>
    <property type="match status" value="1"/>
</dbReference>
<feature type="domain" description="tRNA-specific 2-thiouridylase MnmA-like central" evidence="16">
    <location>
        <begin position="212"/>
        <end position="279"/>
    </location>
</feature>
<dbReference type="Pfam" id="PF03054">
    <property type="entry name" value="tRNA_Me_trans"/>
    <property type="match status" value="1"/>
</dbReference>
<keyword evidence="11 14" id="KW-0694">RNA-binding</keyword>
<dbReference type="EC" id="2.8.1.13" evidence="3 14"/>
<feature type="binding site" evidence="14">
    <location>
        <position position="131"/>
    </location>
    <ligand>
        <name>ATP</name>
        <dbReference type="ChEBI" id="CHEBI:30616"/>
    </ligand>
</feature>
<evidence type="ECO:0000256" key="10">
    <source>
        <dbReference type="ARBA" id="ARBA00022840"/>
    </source>
</evidence>
<dbReference type="InterPro" id="IPR004506">
    <property type="entry name" value="MnmA-like"/>
</dbReference>
<dbReference type="NCBIfam" id="NF001138">
    <property type="entry name" value="PRK00143.1"/>
    <property type="match status" value="1"/>
</dbReference>
<keyword evidence="10 14" id="KW-0067">ATP-binding</keyword>
<dbReference type="GO" id="GO:0002143">
    <property type="term" value="P:tRNA wobble position uridine thiolation"/>
    <property type="evidence" value="ECO:0007669"/>
    <property type="project" value="TreeGrafter"/>
</dbReference>
<dbReference type="FunFam" id="2.30.30.280:FF:000001">
    <property type="entry name" value="tRNA-specific 2-thiouridylase MnmA"/>
    <property type="match status" value="1"/>
</dbReference>
<sequence length="375" mass="41713">MNIQAKTPSQTRVIVGMSGGVDSSVSAALLLEQGYQVEGLFMKNWDEDDGTEYCTAMDDLADAQAVSDRLGIKLHTANFAAEYWDNVFEHFLEEYKAGRTPNPDILCNREIKFKAFLDYALMLGADLIATGHYTRRADRAGQTLLLRGVDTNKDQSYFLHAVGGEQIARTLFPVGELEKPEVRRIAEKYQLATARKKDSTGICFIGERRFSDFLKQYLPAQPGDIETTDGQVIGRHHGLMYHTIGQRQGLGIGGLQGANDDPWYVLRKNLERNVLIVGQGNEHPWLFSSALRCSGIYWVNPVEITEPMRLTAKVRYRQADQACTIEPAADGYLIRFDEPQRAVTPGQSVVLYQDEVCLGGGVIEQAIPAFEEGAA</sequence>
<comment type="function">
    <text evidence="14">Catalyzes the 2-thiolation of uridine at the wobble position (U34) of tRNA, leading to the formation of s(2)U34.</text>
</comment>
<dbReference type="OrthoDB" id="9800696at2"/>
<protein>
    <recommendedName>
        <fullName evidence="4 14">tRNA-specific 2-thiouridylase MnmA</fullName>
        <ecNumber evidence="3 14">2.8.1.13</ecNumber>
    </recommendedName>
</protein>
<keyword evidence="9 14" id="KW-0547">Nucleotide-binding</keyword>
<feature type="site" description="Interaction with tRNA" evidence="14">
    <location>
        <position position="132"/>
    </location>
</feature>
<dbReference type="Gene3D" id="2.30.30.280">
    <property type="entry name" value="Adenine nucleotide alpha hydrolases-like domains"/>
    <property type="match status" value="1"/>
</dbReference>
<comment type="subcellular location">
    <subcellularLocation>
        <location evidence="1 14">Cytoplasm</location>
    </subcellularLocation>
</comment>
<evidence type="ECO:0000256" key="6">
    <source>
        <dbReference type="ARBA" id="ARBA00022555"/>
    </source>
</evidence>
<dbReference type="STRING" id="797277.SAMN05216198_1670"/>
<evidence type="ECO:0000313" key="17">
    <source>
        <dbReference type="EMBL" id="SDS31264.1"/>
    </source>
</evidence>
<evidence type="ECO:0000256" key="9">
    <source>
        <dbReference type="ARBA" id="ARBA00022741"/>
    </source>
</evidence>
<dbReference type="InterPro" id="IPR046884">
    <property type="entry name" value="MnmA-like_central"/>
</dbReference>
<dbReference type="PANTHER" id="PTHR11933">
    <property type="entry name" value="TRNA 5-METHYLAMINOMETHYL-2-THIOURIDYLATE -METHYLTRANSFERASE"/>
    <property type="match status" value="1"/>
</dbReference>
<dbReference type="Pfam" id="PF20259">
    <property type="entry name" value="tRNA_Me_trans_M"/>
    <property type="match status" value="1"/>
</dbReference>
<reference evidence="18" key="1">
    <citation type="submission" date="2016-10" db="EMBL/GenBank/DDBJ databases">
        <authorList>
            <person name="Varghese N."/>
            <person name="Submissions S."/>
        </authorList>
    </citation>
    <scope>NUCLEOTIDE SEQUENCE [LARGE SCALE GENOMIC DNA]</scope>
    <source>
        <strain evidence="18">2SM5</strain>
    </source>
</reference>
<gene>
    <name evidence="14" type="primary">mnmA</name>
    <name evidence="17" type="ORF">SAMN05216198_1670</name>
</gene>
<dbReference type="HAMAP" id="MF_00144">
    <property type="entry name" value="tRNA_thiouridyl_MnmA"/>
    <property type="match status" value="1"/>
</dbReference>
<dbReference type="Gene3D" id="2.40.30.10">
    <property type="entry name" value="Translation factors"/>
    <property type="match status" value="1"/>
</dbReference>
<evidence type="ECO:0000256" key="14">
    <source>
        <dbReference type="HAMAP-Rule" id="MF_00144"/>
    </source>
</evidence>
<dbReference type="InterPro" id="IPR014729">
    <property type="entry name" value="Rossmann-like_a/b/a_fold"/>
</dbReference>
<evidence type="ECO:0000256" key="4">
    <source>
        <dbReference type="ARBA" id="ARBA00013805"/>
    </source>
</evidence>
<dbReference type="NCBIfam" id="TIGR00420">
    <property type="entry name" value="trmU"/>
    <property type="match status" value="1"/>
</dbReference>
<dbReference type="PANTHER" id="PTHR11933:SF5">
    <property type="entry name" value="MITOCHONDRIAL TRNA-SPECIFIC 2-THIOURIDYLASE 1"/>
    <property type="match status" value="1"/>
</dbReference>
<accession>A0A1H1R625</accession>
<dbReference type="GO" id="GO:0032259">
    <property type="term" value="P:methylation"/>
    <property type="evidence" value="ECO:0007669"/>
    <property type="project" value="UniProtKB-KW"/>
</dbReference>
<evidence type="ECO:0000313" key="18">
    <source>
        <dbReference type="Proteomes" id="UP000243426"/>
    </source>
</evidence>
<feature type="region of interest" description="Interaction with target base in tRNA" evidence="14">
    <location>
        <begin position="102"/>
        <end position="104"/>
    </location>
</feature>
<evidence type="ECO:0000256" key="11">
    <source>
        <dbReference type="ARBA" id="ARBA00022884"/>
    </source>
</evidence>
<dbReference type="GO" id="GO:0000049">
    <property type="term" value="F:tRNA binding"/>
    <property type="evidence" value="ECO:0007669"/>
    <property type="project" value="UniProtKB-KW"/>
</dbReference>
<evidence type="ECO:0000256" key="3">
    <source>
        <dbReference type="ARBA" id="ARBA00011949"/>
    </source>
</evidence>
<dbReference type="Proteomes" id="UP000243426">
    <property type="component" value="Chromosome I"/>
</dbReference>
<proteinExistence type="inferred from homology"/>
<evidence type="ECO:0000256" key="7">
    <source>
        <dbReference type="ARBA" id="ARBA00022679"/>
    </source>
</evidence>
<keyword evidence="17" id="KW-0489">Methyltransferase</keyword>
<evidence type="ECO:0000259" key="15">
    <source>
        <dbReference type="Pfam" id="PF20258"/>
    </source>
</evidence>
<evidence type="ECO:0000256" key="12">
    <source>
        <dbReference type="ARBA" id="ARBA00023157"/>
    </source>
</evidence>
<evidence type="ECO:0000259" key="16">
    <source>
        <dbReference type="Pfam" id="PF20259"/>
    </source>
</evidence>
<feature type="site" description="Interaction with tRNA" evidence="14">
    <location>
        <position position="347"/>
    </location>
</feature>
<keyword evidence="5 14" id="KW-0963">Cytoplasm</keyword>
<keyword evidence="8 14" id="KW-0819">tRNA processing</keyword>
<dbReference type="FunFam" id="3.40.50.620:FF:000004">
    <property type="entry name" value="tRNA-specific 2-thiouridylase MnmA"/>
    <property type="match status" value="1"/>
</dbReference>
<dbReference type="RefSeq" id="WP_090272878.1">
    <property type="nucleotide sequence ID" value="NZ_LT629748.1"/>
</dbReference>
<evidence type="ECO:0000256" key="13">
    <source>
        <dbReference type="ARBA" id="ARBA00051542"/>
    </source>
</evidence>
<dbReference type="CDD" id="cd01998">
    <property type="entry name" value="MnmA_TRMU-like"/>
    <property type="match status" value="1"/>
</dbReference>